<organism evidence="2 3">
    <name type="scientific">Desulfosporosinus fructosivorans</name>
    <dbReference type="NCBI Taxonomy" id="2018669"/>
    <lineage>
        <taxon>Bacteria</taxon>
        <taxon>Bacillati</taxon>
        <taxon>Bacillota</taxon>
        <taxon>Clostridia</taxon>
        <taxon>Eubacteriales</taxon>
        <taxon>Desulfitobacteriaceae</taxon>
        <taxon>Desulfosporosinus</taxon>
    </lineage>
</organism>
<dbReference type="SUPFAM" id="SSF53850">
    <property type="entry name" value="Periplasmic binding protein-like II"/>
    <property type="match status" value="1"/>
</dbReference>
<evidence type="ECO:0000313" key="2">
    <source>
        <dbReference type="EMBL" id="TGE39779.1"/>
    </source>
</evidence>
<dbReference type="Proteomes" id="UP000298460">
    <property type="component" value="Unassembled WGS sequence"/>
</dbReference>
<dbReference type="PROSITE" id="PS51257">
    <property type="entry name" value="PROKAR_LIPOPROTEIN"/>
    <property type="match status" value="1"/>
</dbReference>
<dbReference type="Pfam" id="PF04069">
    <property type="entry name" value="OpuAC"/>
    <property type="match status" value="1"/>
</dbReference>
<evidence type="ECO:0000259" key="1">
    <source>
        <dbReference type="Pfam" id="PF04069"/>
    </source>
</evidence>
<sequence>MYMKKRLSLGIVVIMSLALALGGVMGCGAKAPAAGTTPAATDTAKKGPTIKISSKTFTEAALLGTLSLQYLKGLGYPVENKMGLGELAVIRPALTSGQIDLYWEYTGTGVINLMKHDPVFEAQESYKLIKEWDAKNNIVWLDYAPLDDTYGIVVRGDVAEKYKLKTISDYVALVKKGESLKFVGFPEWEGRADGLPSFEKVYDFKMPKGDFVNVAMGLNYDTLKANKGDLAIAFTTEPRIVTDKLVMLVDDKKAFPVYNAAPVVRKEIVDAYPTLADDLKKLSSVLDTRTITELNMQADIEKKSVEEVSTTFLKSKGLLK</sequence>
<comment type="caution">
    <text evidence="2">The sequence shown here is derived from an EMBL/GenBank/DDBJ whole genome shotgun (WGS) entry which is preliminary data.</text>
</comment>
<feature type="domain" description="ABC-type glycine betaine transport system substrate-binding" evidence="1">
    <location>
        <begin position="49"/>
        <end position="314"/>
    </location>
</feature>
<dbReference type="AlphaFoldDB" id="A0A4Z0RC15"/>
<evidence type="ECO:0000313" key="3">
    <source>
        <dbReference type="Proteomes" id="UP000298460"/>
    </source>
</evidence>
<gene>
    <name evidence="2" type="ORF">E4K67_01945</name>
</gene>
<dbReference type="GO" id="GO:0043190">
    <property type="term" value="C:ATP-binding cassette (ABC) transporter complex"/>
    <property type="evidence" value="ECO:0007669"/>
    <property type="project" value="InterPro"/>
</dbReference>
<reference evidence="2 3" key="1">
    <citation type="submission" date="2019-03" db="EMBL/GenBank/DDBJ databases">
        <title>Draft Genome Sequence of Desulfosporosinus fructosivorans Strain 63.6F, Isolated from Marine Sediment in the Baltic Sea.</title>
        <authorList>
            <person name="Hausmann B."/>
            <person name="Vandieken V."/>
            <person name="Pjevac P."/>
            <person name="Schreck K."/>
            <person name="Herbold C.W."/>
            <person name="Loy A."/>
        </authorList>
    </citation>
    <scope>NUCLEOTIDE SEQUENCE [LARGE SCALE GENOMIC DNA]</scope>
    <source>
        <strain evidence="2 3">63.6F</strain>
    </source>
</reference>
<dbReference type="GO" id="GO:0022857">
    <property type="term" value="F:transmembrane transporter activity"/>
    <property type="evidence" value="ECO:0007669"/>
    <property type="project" value="InterPro"/>
</dbReference>
<name>A0A4Z0RC15_9FIRM</name>
<accession>A0A4Z0RC15</accession>
<proteinExistence type="predicted"/>
<dbReference type="OrthoDB" id="9801163at2"/>
<dbReference type="Gene3D" id="3.40.190.10">
    <property type="entry name" value="Periplasmic binding protein-like II"/>
    <property type="match status" value="1"/>
</dbReference>
<dbReference type="Gene3D" id="3.40.190.120">
    <property type="entry name" value="Osmoprotection protein (prox), domain 2"/>
    <property type="match status" value="1"/>
</dbReference>
<dbReference type="EMBL" id="SPQQ01000001">
    <property type="protein sequence ID" value="TGE39779.1"/>
    <property type="molecule type" value="Genomic_DNA"/>
</dbReference>
<keyword evidence="3" id="KW-1185">Reference proteome</keyword>
<dbReference type="InterPro" id="IPR007210">
    <property type="entry name" value="ABC_Gly_betaine_transp_sub-bd"/>
</dbReference>
<protein>
    <submittedName>
        <fullName evidence="2">ABC transporter substrate-binding protein</fullName>
    </submittedName>
</protein>